<protein>
    <submittedName>
        <fullName evidence="2">Uncharacterized protein</fullName>
    </submittedName>
</protein>
<keyword evidence="3" id="KW-1185">Reference proteome</keyword>
<proteinExistence type="predicted"/>
<dbReference type="EMBL" id="PGFB01000001">
    <property type="protein sequence ID" value="PJJ65320.1"/>
    <property type="molecule type" value="Genomic_DNA"/>
</dbReference>
<dbReference type="RefSeq" id="WP_100343227.1">
    <property type="nucleotide sequence ID" value="NZ_PGFB01000001.1"/>
</dbReference>
<organism evidence="2 3">
    <name type="scientific">Compostimonas suwonensis</name>
    <dbReference type="NCBI Taxonomy" id="1048394"/>
    <lineage>
        <taxon>Bacteria</taxon>
        <taxon>Bacillati</taxon>
        <taxon>Actinomycetota</taxon>
        <taxon>Actinomycetes</taxon>
        <taxon>Micrococcales</taxon>
        <taxon>Microbacteriaceae</taxon>
        <taxon>Compostimonas</taxon>
    </lineage>
</organism>
<sequence>MSSNDKPKARREDVLRPVELLVLSGVLGVFTGLITLMATRDFVLAAIGLGVAFIVSLVLLAMFALSMKPDAGEAVDLDEQNGDTPPPPVSPH</sequence>
<dbReference type="OrthoDB" id="5081451at2"/>
<dbReference type="AlphaFoldDB" id="A0A2M9C455"/>
<keyword evidence="1" id="KW-0812">Transmembrane</keyword>
<feature type="transmembrane region" description="Helical" evidence="1">
    <location>
        <begin position="20"/>
        <end position="38"/>
    </location>
</feature>
<accession>A0A2M9C455</accession>
<feature type="transmembrane region" description="Helical" evidence="1">
    <location>
        <begin position="44"/>
        <end position="65"/>
    </location>
</feature>
<name>A0A2M9C455_9MICO</name>
<evidence type="ECO:0000256" key="1">
    <source>
        <dbReference type="SAM" id="Phobius"/>
    </source>
</evidence>
<keyword evidence="1" id="KW-0472">Membrane</keyword>
<keyword evidence="1" id="KW-1133">Transmembrane helix</keyword>
<gene>
    <name evidence="2" type="ORF">CLV54_0352</name>
</gene>
<evidence type="ECO:0000313" key="3">
    <source>
        <dbReference type="Proteomes" id="UP000230161"/>
    </source>
</evidence>
<reference evidence="2 3" key="1">
    <citation type="submission" date="2017-11" db="EMBL/GenBank/DDBJ databases">
        <title>Genomic Encyclopedia of Archaeal and Bacterial Type Strains, Phase II (KMG-II): From Individual Species to Whole Genera.</title>
        <authorList>
            <person name="Goeker M."/>
        </authorList>
    </citation>
    <scope>NUCLEOTIDE SEQUENCE [LARGE SCALE GENOMIC DNA]</scope>
    <source>
        <strain evidence="2 3">DSM 25625</strain>
    </source>
</reference>
<dbReference type="Proteomes" id="UP000230161">
    <property type="component" value="Unassembled WGS sequence"/>
</dbReference>
<comment type="caution">
    <text evidence="2">The sequence shown here is derived from an EMBL/GenBank/DDBJ whole genome shotgun (WGS) entry which is preliminary data.</text>
</comment>
<evidence type="ECO:0000313" key="2">
    <source>
        <dbReference type="EMBL" id="PJJ65320.1"/>
    </source>
</evidence>